<keyword evidence="5 6" id="KW-0002">3D-structure</keyword>
<dbReference type="InterPro" id="IPR001072">
    <property type="entry name" value="RNA_ligase_Pab1020"/>
</dbReference>
<feature type="binding site" evidence="5">
    <location>
        <position position="95"/>
    </location>
    <ligand>
        <name>ATP</name>
        <dbReference type="ChEBI" id="CHEBI:30616"/>
    </ligand>
</feature>
<feature type="binding site" evidence="5 6">
    <location>
        <position position="151"/>
    </location>
    <ligand>
        <name>Mg(2+)</name>
        <dbReference type="ChEBI" id="CHEBI:18420"/>
    </ligand>
</feature>
<keyword evidence="5" id="KW-0547">Nucleotide-binding</keyword>
<feature type="binding site" evidence="5">
    <location>
        <position position="246"/>
    </location>
    <ligand>
        <name>ATP</name>
        <dbReference type="ChEBI" id="CHEBI:30616"/>
    </ligand>
</feature>
<evidence type="ECO:0000259" key="2">
    <source>
        <dbReference type="Pfam" id="PF18330"/>
    </source>
</evidence>
<dbReference type="Gene3D" id="3.10.450.740">
    <property type="match status" value="1"/>
</dbReference>
<dbReference type="EMBL" id="AE000666">
    <property type="protein sequence ID" value="AAB85710.1"/>
    <property type="molecule type" value="Genomic_DNA"/>
</dbReference>
<dbReference type="SMR" id="O27289"/>
<keyword evidence="5" id="KW-0067">ATP-binding</keyword>
<dbReference type="HOGENOM" id="CLU_061502_0_0_2"/>
<accession>O27289</accession>
<dbReference type="Pfam" id="PF09414">
    <property type="entry name" value="RNA_ligase"/>
    <property type="match status" value="1"/>
</dbReference>
<evidence type="ECO:0000313" key="3">
    <source>
        <dbReference type="EMBL" id="AAB85710.1"/>
    </source>
</evidence>
<dbReference type="PDB" id="5D1P">
    <property type="method" value="X-ray"/>
    <property type="resolution" value="2.20 A"/>
    <property type="chains" value="A/B=4-381"/>
</dbReference>
<feature type="binding site" evidence="5">
    <location>
        <position position="76"/>
    </location>
    <ligand>
        <name>ATP</name>
        <dbReference type="ChEBI" id="CHEBI:30616"/>
    </ligand>
</feature>
<dbReference type="Gene3D" id="3.30.70.2160">
    <property type="match status" value="1"/>
</dbReference>
<feature type="domain" description="RNA ligase" evidence="1">
    <location>
        <begin position="91"/>
        <end position="248"/>
    </location>
</feature>
<dbReference type="BioCyc" id="MetaCyc:MONOMER-19917"/>
<keyword evidence="5 6" id="KW-0479">Metal-binding</keyword>
<dbReference type="GO" id="GO:0046872">
    <property type="term" value="F:metal ion binding"/>
    <property type="evidence" value="ECO:0007669"/>
    <property type="project" value="UniProtKB-KW"/>
</dbReference>
<organism evidence="3 4">
    <name type="scientific">Methanothermobacter thermautotrophicus (strain ATCC 29096 / DSM 1053 / JCM 10044 / NBRC 100330 / Delta H)</name>
    <name type="common">Methanobacterium thermoautotrophicum</name>
    <dbReference type="NCBI Taxonomy" id="187420"/>
    <lineage>
        <taxon>Archaea</taxon>
        <taxon>Methanobacteriati</taxon>
        <taxon>Methanobacteriota</taxon>
        <taxon>Methanomada group</taxon>
        <taxon>Methanobacteria</taxon>
        <taxon>Methanobacteriales</taxon>
        <taxon>Methanobacteriaceae</taxon>
        <taxon>Methanothermobacter</taxon>
    </lineage>
</organism>
<reference evidence="3 4" key="1">
    <citation type="journal article" date="1997" name="J. Bacteriol.">
        <title>Complete genome sequence of Methanobacterium thermoautotrophicum deltaH: functional analysis and comparative genomics.</title>
        <authorList>
            <person name="Smith D.R."/>
            <person name="Doucette-Stamm L.A."/>
            <person name="Deloughery C."/>
            <person name="Lee H.-M."/>
            <person name="Dubois J."/>
            <person name="Aldredge T."/>
            <person name="Bashirzadeh R."/>
            <person name="Blakely D."/>
            <person name="Cook R."/>
            <person name="Gilbert K."/>
            <person name="Harrison D."/>
            <person name="Hoang L."/>
            <person name="Keagle P."/>
            <person name="Lumm W."/>
            <person name="Pothier B."/>
            <person name="Qiu D."/>
            <person name="Spadafora R."/>
            <person name="Vicare R."/>
            <person name="Wang Y."/>
            <person name="Wierzbowski J."/>
            <person name="Gibson R."/>
            <person name="Jiwani N."/>
            <person name="Caruso A."/>
            <person name="Bush D."/>
            <person name="Safer H."/>
            <person name="Patwell D."/>
            <person name="Prabhakar S."/>
            <person name="McDougall S."/>
            <person name="Shimer G."/>
            <person name="Goyal A."/>
            <person name="Pietrovski S."/>
            <person name="Church G.M."/>
            <person name="Daniels C.J."/>
            <person name="Mao J.-i."/>
            <person name="Rice P."/>
            <person name="Nolling J."/>
            <person name="Reeve J.N."/>
        </authorList>
    </citation>
    <scope>NUCLEOTIDE SEQUENCE [LARGE SCALE GENOMIC DNA]</scope>
    <source>
        <strain evidence="4">ATCC 29096 / DSM 1053 / JCM 10044 / NBRC 100330 / Delta H</strain>
    </source>
</reference>
<evidence type="ECO:0007829" key="5">
    <source>
        <dbReference type="PDB" id="5D1O"/>
    </source>
</evidence>
<reference evidence="5 6" key="2">
    <citation type="journal article" date="2016" name="Nucleic Acids Res.">
        <title>Structural and mutational analysis of archaeal ATP-dependent RNA ligase identifies amino acids required for RNA binding and catalysis.</title>
        <authorList>
            <person name="Gu H."/>
            <person name="Yoshinari S."/>
            <person name="Ghosh R."/>
            <person name="Ignatochkina A.V."/>
            <person name="Gollnick P.D."/>
            <person name="Murakami K.S."/>
            <person name="Ho C.K."/>
        </authorList>
    </citation>
    <scope>X-RAY CRYSTALLOGRAPHY (2.20 ANGSTROMS) OF 4-381 IN COMPLEX WITH ATP AND MG(2+)</scope>
</reference>
<dbReference type="SUPFAM" id="SSF56091">
    <property type="entry name" value="DNA ligase/mRNA capping enzyme, catalytic domain"/>
    <property type="match status" value="1"/>
</dbReference>
<dbReference type="PRINTS" id="PR01048">
    <property type="entry name" value="Y414FAMILY"/>
</dbReference>
<sequence>MNSMNSDIPFDLIQERTGVPSSRLKVAFARGSLRLLESAGMQALLFKKPLGDLEAGTVIYLGDETEVIRGFPKIRRTLLLSPTIQEHFRDRVAVEEKMNGYNVRIACLSSGETVALTRGGHVCPFTTRKAQELLDLSEFFREHPDLVICGEMIGRDNPYVSQDYPEVGPLGFRVFDLREKNTNRPLPVEERRALLDSYGLPNVRLFGVYPIEEAASEVADIIRALGMAGREGVVMKDPSMEVPPLKYTSSQAHARELAYAFSYPFDFGRPFFFSRVIREGFQAYELDESDDETRERARRLGEAIIYPMLERIKSISAGEAAYEDTVIDVEDREAAEEFIRHLVRLGVSATLADYRDGRATIRRFYQSTTDRINNYLKGGLY</sequence>
<dbReference type="PIR" id="B69030">
    <property type="entry name" value="B69030"/>
</dbReference>
<proteinExistence type="evidence at protein level"/>
<dbReference type="PATRIC" id="fig|187420.15.peg.1199"/>
<dbReference type="CDD" id="cd07894">
    <property type="entry name" value="Adenylation_RNA_ligase"/>
    <property type="match status" value="1"/>
</dbReference>
<dbReference type="EvolutionaryTrace" id="O27289"/>
<dbReference type="Pfam" id="PF18330">
    <property type="entry name" value="Lig_C"/>
    <property type="match status" value="1"/>
</dbReference>
<protein>
    <submittedName>
        <fullName evidence="3">Conserved protein</fullName>
    </submittedName>
</protein>
<keyword evidence="4" id="KW-1185">Reference proteome</keyword>
<dbReference type="InterPro" id="IPR021122">
    <property type="entry name" value="RNA_ligase_dom_REL/Rnl2"/>
</dbReference>
<feature type="binding site" evidence="5">
    <location>
        <position position="102"/>
    </location>
    <ligand>
        <name>ATP</name>
        <dbReference type="ChEBI" id="CHEBI:30616"/>
    </ligand>
</feature>
<feature type="binding site" evidence="5">
    <location>
        <position position="175"/>
    </location>
    <ligand>
        <name>ATP</name>
        <dbReference type="ChEBI" id="CHEBI:30616"/>
    </ligand>
</feature>
<evidence type="ECO:0007829" key="6">
    <source>
        <dbReference type="PDB" id="5D1P"/>
    </source>
</evidence>
<dbReference type="AlphaFoldDB" id="O27289"/>
<dbReference type="InParanoid" id="O27289"/>
<dbReference type="InterPro" id="IPR041596">
    <property type="entry name" value="Lig_Pab1020_C"/>
</dbReference>
<feature type="domain" description="RNA ligase Pab1020 C-terminal" evidence="2">
    <location>
        <begin position="259"/>
        <end position="379"/>
    </location>
</feature>
<feature type="binding site" evidence="5 6">
    <location>
        <position position="97"/>
    </location>
    <ligand>
        <name>Mg(2+)</name>
        <dbReference type="ChEBI" id="CHEBI:18420"/>
    </ligand>
</feature>
<dbReference type="PDBsum" id="5D1P"/>
<dbReference type="STRING" id="187420.MTH_1221"/>
<dbReference type="NCBIfam" id="TIGR01209">
    <property type="entry name" value="RNA ligase"/>
    <property type="match status" value="1"/>
</dbReference>
<feature type="binding site" evidence="5">
    <location>
        <position position="97"/>
    </location>
    <ligand>
        <name>ATP</name>
        <dbReference type="ChEBI" id="CHEBI:30616"/>
    </ligand>
</feature>
<name>O27289_METTH</name>
<dbReference type="EnsemblBacteria" id="AAB85710">
    <property type="protein sequence ID" value="AAB85710"/>
    <property type="gene ID" value="MTH_1221"/>
</dbReference>
<feature type="binding site" evidence="5">
    <location>
        <position position="74"/>
    </location>
    <ligand>
        <name>ATP</name>
        <dbReference type="ChEBI" id="CHEBI:30616"/>
    </ligand>
</feature>
<feature type="binding site" evidence="5">
    <location>
        <position position="96"/>
    </location>
    <ligand>
        <name>ATP</name>
        <dbReference type="ChEBI" id="CHEBI:30616"/>
    </ligand>
</feature>
<dbReference type="PaxDb" id="187420-MTH_1221"/>
<dbReference type="PDBsum" id="5D1O"/>
<dbReference type="PDB" id="5D1O">
    <property type="method" value="X-ray"/>
    <property type="resolution" value="2.65 A"/>
    <property type="chains" value="A/B=4-381"/>
</dbReference>
<dbReference type="GO" id="GO:0005524">
    <property type="term" value="F:ATP binding"/>
    <property type="evidence" value="ECO:0007669"/>
    <property type="project" value="UniProtKB-KW"/>
</dbReference>
<gene>
    <name evidence="3" type="ordered locus">MTH_1221</name>
</gene>
<feature type="binding site" evidence="5">
    <location>
        <position position="98"/>
    </location>
    <ligand>
        <name>ATP</name>
        <dbReference type="ChEBI" id="CHEBI:30616"/>
    </ligand>
</feature>
<dbReference type="Proteomes" id="UP000005223">
    <property type="component" value="Chromosome"/>
</dbReference>
<feature type="binding site" evidence="5">
    <location>
        <position position="151"/>
    </location>
    <ligand>
        <name>ATP</name>
        <dbReference type="ChEBI" id="CHEBI:30616"/>
    </ligand>
</feature>
<evidence type="ECO:0000313" key="4">
    <source>
        <dbReference type="Proteomes" id="UP000005223"/>
    </source>
</evidence>
<dbReference type="Gene3D" id="3.30.1490.70">
    <property type="match status" value="1"/>
</dbReference>
<dbReference type="BRENDA" id="6.5.1.3">
    <property type="organism ID" value="3256"/>
</dbReference>
<dbReference type="Gene3D" id="3.30.470.30">
    <property type="entry name" value="DNA ligase/mRNA capping enzyme"/>
    <property type="match status" value="1"/>
</dbReference>
<evidence type="ECO:0000259" key="1">
    <source>
        <dbReference type="Pfam" id="PF09414"/>
    </source>
</evidence>
<dbReference type="KEGG" id="mth:MTH_1221"/>
<feature type="binding site" evidence="5 6">
    <location>
        <position position="231"/>
    </location>
    <ligand>
        <name>Mg(2+)</name>
        <dbReference type="ChEBI" id="CHEBI:18420"/>
    </ligand>
</feature>
<feature type="binding site" evidence="5">
    <location>
        <position position="118"/>
    </location>
    <ligand>
        <name>ATP</name>
        <dbReference type="ChEBI" id="CHEBI:30616"/>
    </ligand>
</feature>